<reference evidence="1" key="2">
    <citation type="submission" date="2018-05" db="EMBL/GenBank/DDBJ databases">
        <title>OgluRS3 (Oryza glumaepatula Reference Sequence Version 3).</title>
        <authorList>
            <person name="Zhang J."/>
            <person name="Kudrna D."/>
            <person name="Lee S."/>
            <person name="Talag J."/>
            <person name="Welchert J."/>
            <person name="Wing R.A."/>
        </authorList>
    </citation>
    <scope>NUCLEOTIDE SEQUENCE [LARGE SCALE GENOMIC DNA]</scope>
</reference>
<dbReference type="Gramene" id="OGLUM05G09740.1">
    <property type="protein sequence ID" value="OGLUM05G09740.1"/>
    <property type="gene ID" value="OGLUM05G09740"/>
</dbReference>
<dbReference type="HOGENOM" id="CLU_2577741_0_0_1"/>
<protein>
    <submittedName>
        <fullName evidence="1">Uncharacterized protein</fullName>
    </submittedName>
</protein>
<sequence>MVTPAPPTGWDFSPGDSISDEVWSRFGSPDIDVMADANFTCRRRAANELTAQDAVAGLMALSNGQIQCAGVDKDSNSGDVY</sequence>
<keyword evidence="2" id="KW-1185">Reference proteome</keyword>
<dbReference type="EnsemblPlants" id="OGLUM05G09740.1">
    <property type="protein sequence ID" value="OGLUM05G09740.1"/>
    <property type="gene ID" value="OGLUM05G09740"/>
</dbReference>
<accession>A0A0D9ZWG3</accession>
<proteinExistence type="predicted"/>
<reference evidence="1" key="1">
    <citation type="submission" date="2015-04" db="UniProtKB">
        <authorList>
            <consortium name="EnsemblPlants"/>
        </authorList>
    </citation>
    <scope>IDENTIFICATION</scope>
</reference>
<organism evidence="1">
    <name type="scientific">Oryza glumipatula</name>
    <dbReference type="NCBI Taxonomy" id="40148"/>
    <lineage>
        <taxon>Eukaryota</taxon>
        <taxon>Viridiplantae</taxon>
        <taxon>Streptophyta</taxon>
        <taxon>Embryophyta</taxon>
        <taxon>Tracheophyta</taxon>
        <taxon>Spermatophyta</taxon>
        <taxon>Magnoliopsida</taxon>
        <taxon>Liliopsida</taxon>
        <taxon>Poales</taxon>
        <taxon>Poaceae</taxon>
        <taxon>BOP clade</taxon>
        <taxon>Oryzoideae</taxon>
        <taxon>Oryzeae</taxon>
        <taxon>Oryzinae</taxon>
        <taxon>Oryza</taxon>
    </lineage>
</organism>
<evidence type="ECO:0000313" key="2">
    <source>
        <dbReference type="Proteomes" id="UP000026961"/>
    </source>
</evidence>
<dbReference type="Proteomes" id="UP000026961">
    <property type="component" value="Chromosome 5"/>
</dbReference>
<dbReference type="AlphaFoldDB" id="A0A0D9ZWG3"/>
<name>A0A0D9ZWG3_9ORYZ</name>
<evidence type="ECO:0000313" key="1">
    <source>
        <dbReference type="EnsemblPlants" id="OGLUM05G09740.1"/>
    </source>
</evidence>